<evidence type="ECO:0000313" key="2">
    <source>
        <dbReference type="Proteomes" id="UP001275084"/>
    </source>
</evidence>
<gene>
    <name evidence="1" type="ORF">B0T25DRAFT_523849</name>
</gene>
<dbReference type="AlphaFoldDB" id="A0AAJ0HT84"/>
<dbReference type="EMBL" id="JAUIQD010000001">
    <property type="protein sequence ID" value="KAK3362248.1"/>
    <property type="molecule type" value="Genomic_DNA"/>
</dbReference>
<proteinExistence type="predicted"/>
<keyword evidence="2" id="KW-1185">Reference proteome</keyword>
<sequence>MHGLPVPCPSTLAHLAVCFSSERPHTLICVLGLGFCAGIVLRVEGTCWPWERPISTRPASARVLFRPSALSHDSAALFLLPFRINDHCQLQHEIFPMEENRPAASSHLHGHETRCPSRTCPVAPAREWAGCSSKYICIYNMKECREDPSSALSV</sequence>
<name>A0AAJ0HT84_9PEZI</name>
<organism evidence="1 2">
    <name type="scientific">Lasiosphaeria hispida</name>
    <dbReference type="NCBI Taxonomy" id="260671"/>
    <lineage>
        <taxon>Eukaryota</taxon>
        <taxon>Fungi</taxon>
        <taxon>Dikarya</taxon>
        <taxon>Ascomycota</taxon>
        <taxon>Pezizomycotina</taxon>
        <taxon>Sordariomycetes</taxon>
        <taxon>Sordariomycetidae</taxon>
        <taxon>Sordariales</taxon>
        <taxon>Lasiosphaeriaceae</taxon>
        <taxon>Lasiosphaeria</taxon>
    </lineage>
</organism>
<reference evidence="1" key="1">
    <citation type="journal article" date="2023" name="Mol. Phylogenet. Evol.">
        <title>Genome-scale phylogeny and comparative genomics of the fungal order Sordariales.</title>
        <authorList>
            <person name="Hensen N."/>
            <person name="Bonometti L."/>
            <person name="Westerberg I."/>
            <person name="Brannstrom I.O."/>
            <person name="Guillou S."/>
            <person name="Cros-Aarteil S."/>
            <person name="Calhoun S."/>
            <person name="Haridas S."/>
            <person name="Kuo A."/>
            <person name="Mondo S."/>
            <person name="Pangilinan J."/>
            <person name="Riley R."/>
            <person name="LaButti K."/>
            <person name="Andreopoulos B."/>
            <person name="Lipzen A."/>
            <person name="Chen C."/>
            <person name="Yan M."/>
            <person name="Daum C."/>
            <person name="Ng V."/>
            <person name="Clum A."/>
            <person name="Steindorff A."/>
            <person name="Ohm R.A."/>
            <person name="Martin F."/>
            <person name="Silar P."/>
            <person name="Natvig D.O."/>
            <person name="Lalanne C."/>
            <person name="Gautier V."/>
            <person name="Ament-Velasquez S.L."/>
            <person name="Kruys A."/>
            <person name="Hutchinson M.I."/>
            <person name="Powell A.J."/>
            <person name="Barry K."/>
            <person name="Miller A.N."/>
            <person name="Grigoriev I.V."/>
            <person name="Debuchy R."/>
            <person name="Gladieux P."/>
            <person name="Hiltunen Thoren M."/>
            <person name="Johannesson H."/>
        </authorList>
    </citation>
    <scope>NUCLEOTIDE SEQUENCE</scope>
    <source>
        <strain evidence="1">CBS 955.72</strain>
    </source>
</reference>
<dbReference type="Proteomes" id="UP001275084">
    <property type="component" value="Unassembled WGS sequence"/>
</dbReference>
<reference evidence="1" key="2">
    <citation type="submission" date="2023-06" db="EMBL/GenBank/DDBJ databases">
        <authorList>
            <consortium name="Lawrence Berkeley National Laboratory"/>
            <person name="Haridas S."/>
            <person name="Hensen N."/>
            <person name="Bonometti L."/>
            <person name="Westerberg I."/>
            <person name="Brannstrom I.O."/>
            <person name="Guillou S."/>
            <person name="Cros-Aarteil S."/>
            <person name="Calhoun S."/>
            <person name="Kuo A."/>
            <person name="Mondo S."/>
            <person name="Pangilinan J."/>
            <person name="Riley R."/>
            <person name="Labutti K."/>
            <person name="Andreopoulos B."/>
            <person name="Lipzen A."/>
            <person name="Chen C."/>
            <person name="Yanf M."/>
            <person name="Daum C."/>
            <person name="Ng V."/>
            <person name="Clum A."/>
            <person name="Steindorff A."/>
            <person name="Ohm R."/>
            <person name="Martin F."/>
            <person name="Silar P."/>
            <person name="Natvig D."/>
            <person name="Lalanne C."/>
            <person name="Gautier V."/>
            <person name="Ament-Velasquez S.L."/>
            <person name="Kruys A."/>
            <person name="Hutchinson M.I."/>
            <person name="Powell A.J."/>
            <person name="Barry K."/>
            <person name="Miller A.N."/>
            <person name="Grigoriev I.V."/>
            <person name="Debuchy R."/>
            <person name="Gladieux P."/>
            <person name="Thoren M.H."/>
            <person name="Johannesson H."/>
        </authorList>
    </citation>
    <scope>NUCLEOTIDE SEQUENCE</scope>
    <source>
        <strain evidence="1">CBS 955.72</strain>
    </source>
</reference>
<accession>A0AAJ0HT84</accession>
<evidence type="ECO:0000313" key="1">
    <source>
        <dbReference type="EMBL" id="KAK3362248.1"/>
    </source>
</evidence>
<comment type="caution">
    <text evidence="1">The sequence shown here is derived from an EMBL/GenBank/DDBJ whole genome shotgun (WGS) entry which is preliminary data.</text>
</comment>
<protein>
    <submittedName>
        <fullName evidence="1">Uncharacterized protein</fullName>
    </submittedName>
</protein>